<sequence>MASLSLPRVFVPRKTSLDIEREHFEKSQNIAITKAINAHEVPVKQKHVRSAIIGTFQQQGGHIFWSIALRLPTLDDRIVAWKFCHVLHKVLREGHPLCLVHSQRHRNELDEMGKLWVSEFYL</sequence>
<dbReference type="EMBL" id="CM043019">
    <property type="protein sequence ID" value="KAI4460994.1"/>
    <property type="molecule type" value="Genomic_DNA"/>
</dbReference>
<keyword evidence="2" id="KW-1185">Reference proteome</keyword>
<evidence type="ECO:0000313" key="2">
    <source>
        <dbReference type="Proteomes" id="UP001056778"/>
    </source>
</evidence>
<proteinExistence type="predicted"/>
<accession>A0ACB9T2G0</accession>
<evidence type="ECO:0000313" key="1">
    <source>
        <dbReference type="EMBL" id="KAI4460994.1"/>
    </source>
</evidence>
<comment type="caution">
    <text evidence="1">The sequence shown here is derived from an EMBL/GenBank/DDBJ whole genome shotgun (WGS) entry which is preliminary data.</text>
</comment>
<organism evidence="1 2">
    <name type="scientific">Holotrichia oblita</name>
    <name type="common">Chafer beetle</name>
    <dbReference type="NCBI Taxonomy" id="644536"/>
    <lineage>
        <taxon>Eukaryota</taxon>
        <taxon>Metazoa</taxon>
        <taxon>Ecdysozoa</taxon>
        <taxon>Arthropoda</taxon>
        <taxon>Hexapoda</taxon>
        <taxon>Insecta</taxon>
        <taxon>Pterygota</taxon>
        <taxon>Neoptera</taxon>
        <taxon>Endopterygota</taxon>
        <taxon>Coleoptera</taxon>
        <taxon>Polyphaga</taxon>
        <taxon>Scarabaeiformia</taxon>
        <taxon>Scarabaeidae</taxon>
        <taxon>Melolonthinae</taxon>
        <taxon>Holotrichia</taxon>
    </lineage>
</organism>
<reference evidence="1" key="1">
    <citation type="submission" date="2022-04" db="EMBL/GenBank/DDBJ databases">
        <title>Chromosome-scale genome assembly of Holotrichia oblita Faldermann.</title>
        <authorList>
            <person name="Rongchong L."/>
        </authorList>
    </citation>
    <scope>NUCLEOTIDE SEQUENCE</scope>
    <source>
        <strain evidence="1">81SQS9</strain>
    </source>
</reference>
<gene>
    <name evidence="1" type="ORF">MML48_5g00019477</name>
</gene>
<protein>
    <submittedName>
        <fullName evidence="1">Huntingtin interacting protein 1</fullName>
    </submittedName>
</protein>
<name>A0ACB9T2G0_HOLOL</name>
<dbReference type="Proteomes" id="UP001056778">
    <property type="component" value="Chromosome 5"/>
</dbReference>